<dbReference type="InterPro" id="IPR036249">
    <property type="entry name" value="Thioredoxin-like_sf"/>
</dbReference>
<dbReference type="PANTHER" id="PTHR45663">
    <property type="entry name" value="GEO12009P1"/>
    <property type="match status" value="1"/>
</dbReference>
<dbReference type="Proteomes" id="UP000315215">
    <property type="component" value="Chromosome"/>
</dbReference>
<sequence>MKNKMFLFLGVIILLFAALAFVVQYQKKQAAEGNPYGKETLDSATIEQLDDPNYQNQILPDELQEKLENKEDVTVYFYSPRCEHCLRTTPVLVPMMEDYGIDMKKLNIWEFEEPWDTYNINGTPTLIHFENGEEVARIDGEQPVETWDTFIHENILDEE</sequence>
<evidence type="ECO:0000313" key="5">
    <source>
        <dbReference type="EMBL" id="QDP39738.1"/>
    </source>
</evidence>
<dbReference type="GO" id="GO:0045454">
    <property type="term" value="P:cell redox homeostasis"/>
    <property type="evidence" value="ECO:0007669"/>
    <property type="project" value="TreeGrafter"/>
</dbReference>
<dbReference type="PANTHER" id="PTHR45663:SF11">
    <property type="entry name" value="GEO12009P1"/>
    <property type="match status" value="1"/>
</dbReference>
<dbReference type="KEGG" id="aqt:FN924_05850"/>
<dbReference type="GO" id="GO:0005829">
    <property type="term" value="C:cytosol"/>
    <property type="evidence" value="ECO:0007669"/>
    <property type="project" value="TreeGrafter"/>
</dbReference>
<keyword evidence="3" id="KW-0676">Redox-active center</keyword>
<dbReference type="SUPFAM" id="SSF52833">
    <property type="entry name" value="Thioredoxin-like"/>
    <property type="match status" value="1"/>
</dbReference>
<dbReference type="PROSITE" id="PS51352">
    <property type="entry name" value="THIOREDOXIN_2"/>
    <property type="match status" value="1"/>
</dbReference>
<proteinExistence type="inferred from homology"/>
<evidence type="ECO:0000313" key="6">
    <source>
        <dbReference type="Proteomes" id="UP000315215"/>
    </source>
</evidence>
<dbReference type="RefSeq" id="WP_143892614.1">
    <property type="nucleotide sequence ID" value="NZ_CP041666.1"/>
</dbReference>
<dbReference type="Gene3D" id="3.40.30.10">
    <property type="entry name" value="Glutaredoxin"/>
    <property type="match status" value="1"/>
</dbReference>
<evidence type="ECO:0000256" key="1">
    <source>
        <dbReference type="ARBA" id="ARBA00008987"/>
    </source>
</evidence>
<dbReference type="CDD" id="cd02947">
    <property type="entry name" value="TRX_family"/>
    <property type="match status" value="1"/>
</dbReference>
<dbReference type="AlphaFoldDB" id="A0A516KEC0"/>
<comment type="similarity">
    <text evidence="1">Belongs to the thioredoxin family.</text>
</comment>
<dbReference type="EMBL" id="CP041666">
    <property type="protein sequence ID" value="QDP39738.1"/>
    <property type="molecule type" value="Genomic_DNA"/>
</dbReference>
<gene>
    <name evidence="5" type="ORF">FN924_05850</name>
</gene>
<organism evidence="5 6">
    <name type="scientific">Radiobacillus deserti</name>
    <dbReference type="NCBI Taxonomy" id="2594883"/>
    <lineage>
        <taxon>Bacteria</taxon>
        <taxon>Bacillati</taxon>
        <taxon>Bacillota</taxon>
        <taxon>Bacilli</taxon>
        <taxon>Bacillales</taxon>
        <taxon>Bacillaceae</taxon>
        <taxon>Radiobacillus</taxon>
    </lineage>
</organism>
<feature type="domain" description="Thioredoxin" evidence="4">
    <location>
        <begin position="40"/>
        <end position="159"/>
    </location>
</feature>
<protein>
    <submittedName>
        <fullName evidence="5">Thioredoxin family protein</fullName>
    </submittedName>
</protein>
<name>A0A516KEC0_9BACI</name>
<reference evidence="5 6" key="1">
    <citation type="submission" date="2019-07" db="EMBL/GenBank/DDBJ databases">
        <authorList>
            <person name="Li J."/>
        </authorList>
    </citation>
    <scope>NUCLEOTIDE SEQUENCE [LARGE SCALE GENOMIC DNA]</scope>
    <source>
        <strain evidence="5 6">TKL69</strain>
    </source>
</reference>
<dbReference type="OrthoDB" id="32134at2"/>
<keyword evidence="6" id="KW-1185">Reference proteome</keyword>
<dbReference type="InterPro" id="IPR013766">
    <property type="entry name" value="Thioredoxin_domain"/>
</dbReference>
<evidence type="ECO:0000256" key="2">
    <source>
        <dbReference type="ARBA" id="ARBA00023157"/>
    </source>
</evidence>
<dbReference type="GO" id="GO:0015035">
    <property type="term" value="F:protein-disulfide reductase activity"/>
    <property type="evidence" value="ECO:0007669"/>
    <property type="project" value="TreeGrafter"/>
</dbReference>
<dbReference type="Pfam" id="PF00085">
    <property type="entry name" value="Thioredoxin"/>
    <property type="match status" value="1"/>
</dbReference>
<keyword evidence="2" id="KW-1015">Disulfide bond</keyword>
<accession>A0A516KEC0</accession>
<evidence type="ECO:0000259" key="4">
    <source>
        <dbReference type="PROSITE" id="PS51352"/>
    </source>
</evidence>
<evidence type="ECO:0000256" key="3">
    <source>
        <dbReference type="ARBA" id="ARBA00023284"/>
    </source>
</evidence>